<proteinExistence type="inferred from homology"/>
<dbReference type="PANTHER" id="PTHR24006:SF888">
    <property type="entry name" value="UBIQUITIN CARBOXYL-TERMINAL HYDROLASE 30"/>
    <property type="match status" value="1"/>
</dbReference>
<evidence type="ECO:0000313" key="14">
    <source>
        <dbReference type="EMBL" id="CRZ10907.1"/>
    </source>
</evidence>
<dbReference type="InterPro" id="IPR001394">
    <property type="entry name" value="Peptidase_C19_UCH"/>
</dbReference>
<feature type="domain" description="UBP-type" evidence="13">
    <location>
        <begin position="48"/>
        <end position="152"/>
    </location>
</feature>
<keyword evidence="8" id="KW-0378">Hydrolase</keyword>
<dbReference type="InterPro" id="IPR001607">
    <property type="entry name" value="Znf_UBP"/>
</dbReference>
<evidence type="ECO:0000259" key="13">
    <source>
        <dbReference type="PROSITE" id="PS50271"/>
    </source>
</evidence>
<evidence type="ECO:0000259" key="12">
    <source>
        <dbReference type="PROSITE" id="PS50235"/>
    </source>
</evidence>
<accession>A0A0H5RBB1</accession>
<dbReference type="EMBL" id="HACM01010465">
    <property type="protein sequence ID" value="CRZ10907.1"/>
    <property type="molecule type" value="Transcribed_RNA"/>
</dbReference>
<keyword evidence="6 11" id="KW-0863">Zinc-finger</keyword>
<evidence type="ECO:0000256" key="4">
    <source>
        <dbReference type="ARBA" id="ARBA00022670"/>
    </source>
</evidence>
<feature type="domain" description="USP" evidence="12">
    <location>
        <begin position="180"/>
        <end position="622"/>
    </location>
</feature>
<evidence type="ECO:0000256" key="11">
    <source>
        <dbReference type="PROSITE-ProRule" id="PRU00502"/>
    </source>
</evidence>
<dbReference type="PANTHER" id="PTHR24006">
    <property type="entry name" value="UBIQUITIN CARBOXYL-TERMINAL HYDROLASE"/>
    <property type="match status" value="1"/>
</dbReference>
<evidence type="ECO:0000256" key="9">
    <source>
        <dbReference type="ARBA" id="ARBA00022807"/>
    </source>
</evidence>
<dbReference type="GO" id="GO:0004843">
    <property type="term" value="F:cysteine-type deubiquitinase activity"/>
    <property type="evidence" value="ECO:0007669"/>
    <property type="project" value="UniProtKB-EC"/>
</dbReference>
<dbReference type="SMART" id="SM00290">
    <property type="entry name" value="ZnF_UBP"/>
    <property type="match status" value="1"/>
</dbReference>
<evidence type="ECO:0000256" key="2">
    <source>
        <dbReference type="ARBA" id="ARBA00009085"/>
    </source>
</evidence>
<dbReference type="GO" id="GO:0016579">
    <property type="term" value="P:protein deubiquitination"/>
    <property type="evidence" value="ECO:0007669"/>
    <property type="project" value="InterPro"/>
</dbReference>
<dbReference type="InterPro" id="IPR038765">
    <property type="entry name" value="Papain-like_cys_pep_sf"/>
</dbReference>
<evidence type="ECO:0000256" key="10">
    <source>
        <dbReference type="ARBA" id="ARBA00022833"/>
    </source>
</evidence>
<dbReference type="GO" id="GO:0006508">
    <property type="term" value="P:proteolysis"/>
    <property type="evidence" value="ECO:0007669"/>
    <property type="project" value="UniProtKB-KW"/>
</dbReference>
<keyword evidence="5" id="KW-0479">Metal-binding</keyword>
<dbReference type="InterPro" id="IPR028889">
    <property type="entry name" value="USP"/>
</dbReference>
<dbReference type="Pfam" id="PF00443">
    <property type="entry name" value="UCH"/>
    <property type="match status" value="1"/>
</dbReference>
<dbReference type="AlphaFoldDB" id="A0A0H5RBB1"/>
<organism evidence="14">
    <name type="scientific">Spongospora subterranea</name>
    <dbReference type="NCBI Taxonomy" id="70186"/>
    <lineage>
        <taxon>Eukaryota</taxon>
        <taxon>Sar</taxon>
        <taxon>Rhizaria</taxon>
        <taxon>Endomyxa</taxon>
        <taxon>Phytomyxea</taxon>
        <taxon>Plasmodiophorida</taxon>
        <taxon>Plasmodiophoridae</taxon>
        <taxon>Spongospora</taxon>
    </lineage>
</organism>
<dbReference type="SUPFAM" id="SSF54001">
    <property type="entry name" value="Cysteine proteinases"/>
    <property type="match status" value="1"/>
</dbReference>
<dbReference type="PROSITE" id="PS50271">
    <property type="entry name" value="ZF_UBP"/>
    <property type="match status" value="1"/>
</dbReference>
<dbReference type="Gene3D" id="3.30.40.10">
    <property type="entry name" value="Zinc/RING finger domain, C3HC4 (zinc finger)"/>
    <property type="match status" value="1"/>
</dbReference>
<evidence type="ECO:0000256" key="5">
    <source>
        <dbReference type="ARBA" id="ARBA00022723"/>
    </source>
</evidence>
<keyword evidence="7" id="KW-0833">Ubl conjugation pathway</keyword>
<comment type="similarity">
    <text evidence="2">Belongs to the peptidase C19 family.</text>
</comment>
<comment type="catalytic activity">
    <reaction evidence="1">
        <text>Thiol-dependent hydrolysis of ester, thioester, amide, peptide and isopeptide bonds formed by the C-terminal Gly of ubiquitin (a 76-residue protein attached to proteins as an intracellular targeting signal).</text>
        <dbReference type="EC" id="3.4.19.12"/>
    </reaction>
</comment>
<reference evidence="14" key="1">
    <citation type="submission" date="2015-04" db="EMBL/GenBank/DDBJ databases">
        <title>The genome sequence of the plant pathogenic Rhizarian Plasmodiophora brassicae reveals insights in its biotrophic life cycle and the origin of chitin synthesis.</title>
        <authorList>
            <person name="Schwelm A."/>
            <person name="Fogelqvist J."/>
            <person name="Knaust A."/>
            <person name="Julke S."/>
            <person name="Lilja T."/>
            <person name="Dhandapani V."/>
            <person name="Bonilla-Rosso G."/>
            <person name="Karlsson M."/>
            <person name="Shevchenko A."/>
            <person name="Choi S.R."/>
            <person name="Kim H.G."/>
            <person name="Park J.Y."/>
            <person name="Lim Y.P."/>
            <person name="Ludwig-Muller J."/>
            <person name="Dixelius C."/>
        </authorList>
    </citation>
    <scope>NUCLEOTIDE SEQUENCE</scope>
    <source>
        <tissue evidence="14">Potato root galls</tissue>
    </source>
</reference>
<dbReference type="GO" id="GO:0008270">
    <property type="term" value="F:zinc ion binding"/>
    <property type="evidence" value="ECO:0007669"/>
    <property type="project" value="UniProtKB-KW"/>
</dbReference>
<dbReference type="InterPro" id="IPR050164">
    <property type="entry name" value="Peptidase_C19"/>
</dbReference>
<dbReference type="EC" id="3.4.19.12" evidence="3"/>
<keyword evidence="4" id="KW-0645">Protease</keyword>
<evidence type="ECO:0000256" key="6">
    <source>
        <dbReference type="ARBA" id="ARBA00022771"/>
    </source>
</evidence>
<dbReference type="PROSITE" id="PS00972">
    <property type="entry name" value="USP_1"/>
    <property type="match status" value="1"/>
</dbReference>
<name>A0A0H5RBB1_9EUKA</name>
<protein>
    <recommendedName>
        <fullName evidence="3">ubiquitinyl hydrolase 1</fullName>
        <ecNumber evidence="3">3.4.19.12</ecNumber>
    </recommendedName>
</protein>
<dbReference type="GO" id="GO:0005829">
    <property type="term" value="C:cytosol"/>
    <property type="evidence" value="ECO:0007669"/>
    <property type="project" value="TreeGrafter"/>
</dbReference>
<evidence type="ECO:0000256" key="8">
    <source>
        <dbReference type="ARBA" id="ARBA00022801"/>
    </source>
</evidence>
<evidence type="ECO:0000256" key="1">
    <source>
        <dbReference type="ARBA" id="ARBA00000707"/>
    </source>
</evidence>
<keyword evidence="10" id="KW-0862">Zinc</keyword>
<dbReference type="InterPro" id="IPR018200">
    <property type="entry name" value="USP_CS"/>
</dbReference>
<dbReference type="GO" id="GO:0005634">
    <property type="term" value="C:nucleus"/>
    <property type="evidence" value="ECO:0007669"/>
    <property type="project" value="TreeGrafter"/>
</dbReference>
<dbReference type="Pfam" id="PF02148">
    <property type="entry name" value="zf-UBP"/>
    <property type="match status" value="1"/>
</dbReference>
<dbReference type="PROSITE" id="PS50235">
    <property type="entry name" value="USP_3"/>
    <property type="match status" value="1"/>
</dbReference>
<sequence length="622" mass="69770">TVLGRGRRDQIFASCRSAAINPGRILTRIIDRNFPNDMGRVDKPAVVQRCPHLKGSLKLSKKIKNAAEHSTVCQKCSSERIWICMECGNVGCGHQDQNHAEEHFRESDHCISLSVAESVLWCYQCDVELSYETVALKPKKIFDKLSKFLSSHKPKGSLRTAKSASNLKIVESSESSDRARGIKNIGNTCFLASLMQAISASKPVQEYFSKNPESGDRPMHQELRALLRNLQSSSSDAVNPGAFLDQVSRRHRTFQGRQQQDSHELLRCLVASLHEEFLDERRSLMKSSWKSWSAPTVRSFLLDSVPDLDAALADANSSDILSVLQNPHENFLLPLMTKTQQSAYKESILRLRKGLSPFALSRFSIDSPIDCLVDDTFGGFLQSQITCLHCHEVSDTSEPCYDLSLPILPPVQQPSSRPIRRSISEPNLVDVRIDAVTDVLVKLSISSRASELEQLTRIDKEYMSAMEHLKGDCSISECLTAFFTPEILLGGNAYDCSKCKTRSVCSKQYSIKKAPSVLVLHLKRFNGEGRRLVKHCKHVKFPLELDISRFMQETDGNANRFGLYACVVHMGSLGGGHYVSYIRKATDSTGQQWMYYSDSHCSPTTLQNVLSQEAYLLFYSRL</sequence>
<dbReference type="InterPro" id="IPR013083">
    <property type="entry name" value="Znf_RING/FYVE/PHD"/>
</dbReference>
<evidence type="ECO:0000256" key="3">
    <source>
        <dbReference type="ARBA" id="ARBA00012759"/>
    </source>
</evidence>
<dbReference type="SUPFAM" id="SSF57850">
    <property type="entry name" value="RING/U-box"/>
    <property type="match status" value="1"/>
</dbReference>
<evidence type="ECO:0000256" key="7">
    <source>
        <dbReference type="ARBA" id="ARBA00022786"/>
    </source>
</evidence>
<feature type="non-terminal residue" evidence="14">
    <location>
        <position position="1"/>
    </location>
</feature>
<dbReference type="Gene3D" id="3.90.70.10">
    <property type="entry name" value="Cysteine proteinases"/>
    <property type="match status" value="1"/>
</dbReference>
<keyword evidence="9" id="KW-0788">Thiol protease</keyword>